<dbReference type="CDD" id="cd05466">
    <property type="entry name" value="PBP2_LTTR_substrate"/>
    <property type="match status" value="1"/>
</dbReference>
<dbReference type="SUPFAM" id="SSF53850">
    <property type="entry name" value="Periplasmic binding protein-like II"/>
    <property type="match status" value="1"/>
</dbReference>
<evidence type="ECO:0000256" key="4">
    <source>
        <dbReference type="ARBA" id="ARBA00023163"/>
    </source>
</evidence>
<name>A0A1I3LYE2_9GAMM</name>
<dbReference type="PANTHER" id="PTHR30126:SF91">
    <property type="entry name" value="LYSR FAMILY TRANSCRIPTIONAL REGULATOR"/>
    <property type="match status" value="1"/>
</dbReference>
<evidence type="ECO:0000256" key="3">
    <source>
        <dbReference type="ARBA" id="ARBA00023125"/>
    </source>
</evidence>
<accession>A0A1I3LYE2</accession>
<reference evidence="8" key="2">
    <citation type="submission" date="2016-10" db="EMBL/GenBank/DDBJ databases">
        <authorList>
            <person name="Varghese N."/>
            <person name="Submissions S."/>
        </authorList>
    </citation>
    <scope>NUCLEOTIDE SEQUENCE [LARGE SCALE GENOMIC DNA]</scope>
    <source>
        <strain evidence="8">DSM 17908</strain>
    </source>
</reference>
<proteinExistence type="inferred from homology"/>
<gene>
    <name evidence="7" type="ORF">SAMN05421680_104110</name>
    <name evidence="6" type="ORF">Xmau_00993</name>
</gene>
<keyword evidence="3 7" id="KW-0238">DNA-binding</keyword>
<evidence type="ECO:0000259" key="5">
    <source>
        <dbReference type="PROSITE" id="PS50931"/>
    </source>
</evidence>
<dbReference type="STRING" id="351675.SAMN05421680_104110"/>
<dbReference type="InterPro" id="IPR005119">
    <property type="entry name" value="LysR_subst-bd"/>
</dbReference>
<dbReference type="SUPFAM" id="SSF46785">
    <property type="entry name" value="Winged helix' DNA-binding domain"/>
    <property type="match status" value="1"/>
</dbReference>
<evidence type="ECO:0000313" key="9">
    <source>
        <dbReference type="Proteomes" id="UP000224607"/>
    </source>
</evidence>
<dbReference type="Proteomes" id="UP000198919">
    <property type="component" value="Unassembled WGS sequence"/>
</dbReference>
<evidence type="ECO:0000256" key="2">
    <source>
        <dbReference type="ARBA" id="ARBA00023015"/>
    </source>
</evidence>
<keyword evidence="4" id="KW-0804">Transcription</keyword>
<sequence>MSFSSENLQLFLTVLDKGSFSAAARALNRVPSAVSMGIANLEAELGYELFDRSHREPVPTEKAQVLVPYAQEIVDKLSQINAFSRELSQGMESTLSLGVATDINPSSIFIALQEINQRHPLMNVEILTAPQDDLLPLLHQRRIQLAVVFGGLYINPQEQFQCLGHESLIATISAKHPSLSDTTPLYIEDLVQARQIIIASHHHNLRDVRTQVGAKFWRTDSFSMALGLVEAGLGWGNLPYSLIKNQLSTGELKRLKFRNLHNGLVLPIHVVCLKGEILKRGAQECIELLKAAFGQQKTDIL</sequence>
<dbReference type="InterPro" id="IPR000847">
    <property type="entry name" value="LysR_HTH_N"/>
</dbReference>
<keyword evidence="9" id="KW-1185">Reference proteome</keyword>
<dbReference type="PANTHER" id="PTHR30126">
    <property type="entry name" value="HTH-TYPE TRANSCRIPTIONAL REGULATOR"/>
    <property type="match status" value="1"/>
</dbReference>
<dbReference type="InterPro" id="IPR036390">
    <property type="entry name" value="WH_DNA-bd_sf"/>
</dbReference>
<evidence type="ECO:0000313" key="7">
    <source>
        <dbReference type="EMBL" id="SFI89811.1"/>
    </source>
</evidence>
<dbReference type="Proteomes" id="UP000224607">
    <property type="component" value="Unassembled WGS sequence"/>
</dbReference>
<dbReference type="Pfam" id="PF00126">
    <property type="entry name" value="HTH_1"/>
    <property type="match status" value="1"/>
</dbReference>
<dbReference type="Gene3D" id="1.10.10.10">
    <property type="entry name" value="Winged helix-like DNA-binding domain superfamily/Winged helix DNA-binding domain"/>
    <property type="match status" value="1"/>
</dbReference>
<keyword evidence="2" id="KW-0805">Transcription regulation</keyword>
<dbReference type="GO" id="GO:0000976">
    <property type="term" value="F:transcription cis-regulatory region binding"/>
    <property type="evidence" value="ECO:0007669"/>
    <property type="project" value="TreeGrafter"/>
</dbReference>
<dbReference type="EMBL" id="FORG01000004">
    <property type="protein sequence ID" value="SFI89811.1"/>
    <property type="molecule type" value="Genomic_DNA"/>
</dbReference>
<dbReference type="OrthoDB" id="196624at2"/>
<reference evidence="7" key="1">
    <citation type="submission" date="2016-10" db="EMBL/GenBank/DDBJ databases">
        <authorList>
            <person name="de Groot N.N."/>
        </authorList>
    </citation>
    <scope>NUCLEOTIDE SEQUENCE [LARGE SCALE GENOMIC DNA]</scope>
    <source>
        <strain evidence="7">DSM 17908</strain>
    </source>
</reference>
<dbReference type="EMBL" id="NITY01000002">
    <property type="protein sequence ID" value="PHM45343.1"/>
    <property type="molecule type" value="Genomic_DNA"/>
</dbReference>
<dbReference type="RefSeq" id="WP_092508702.1">
    <property type="nucleotide sequence ID" value="NZ_CAWNQB010000012.1"/>
</dbReference>
<dbReference type="Pfam" id="PF03466">
    <property type="entry name" value="LysR_substrate"/>
    <property type="match status" value="1"/>
</dbReference>
<dbReference type="GO" id="GO:0003700">
    <property type="term" value="F:DNA-binding transcription factor activity"/>
    <property type="evidence" value="ECO:0007669"/>
    <property type="project" value="InterPro"/>
</dbReference>
<feature type="domain" description="HTH lysR-type" evidence="5">
    <location>
        <begin position="1"/>
        <end position="60"/>
    </location>
</feature>
<evidence type="ECO:0000313" key="6">
    <source>
        <dbReference type="EMBL" id="PHM45343.1"/>
    </source>
</evidence>
<evidence type="ECO:0000256" key="1">
    <source>
        <dbReference type="ARBA" id="ARBA00009437"/>
    </source>
</evidence>
<dbReference type="AlphaFoldDB" id="A0A1I3LYE2"/>
<reference evidence="6 9" key="3">
    <citation type="journal article" date="2017" name="Nat. Microbiol.">
        <title>Natural product diversity associated with the nematode symbionts Photorhabdus and Xenorhabdus.</title>
        <authorList>
            <person name="Tobias N.J."/>
            <person name="Wolff H."/>
            <person name="Djahanschiri B."/>
            <person name="Grundmann F."/>
            <person name="Kronenwerth M."/>
            <person name="Shi Y.M."/>
            <person name="Simonyi S."/>
            <person name="Grun P."/>
            <person name="Shapiro-Ilan D."/>
            <person name="Pidot S.J."/>
            <person name="Stinear T.P."/>
            <person name="Ebersberger I."/>
            <person name="Bode H.B."/>
        </authorList>
    </citation>
    <scope>NUCLEOTIDE SEQUENCE [LARGE SCALE GENOMIC DNA]</scope>
    <source>
        <strain evidence="6 9">DSM 17908</strain>
    </source>
</reference>
<comment type="similarity">
    <text evidence="1">Belongs to the LysR transcriptional regulatory family.</text>
</comment>
<dbReference type="InterPro" id="IPR036388">
    <property type="entry name" value="WH-like_DNA-bd_sf"/>
</dbReference>
<dbReference type="Gene3D" id="3.40.190.290">
    <property type="match status" value="1"/>
</dbReference>
<dbReference type="PROSITE" id="PS50931">
    <property type="entry name" value="HTH_LYSR"/>
    <property type="match status" value="1"/>
</dbReference>
<organism evidence="7 8">
    <name type="scientific">Xenorhabdus mauleonii</name>
    <dbReference type="NCBI Taxonomy" id="351675"/>
    <lineage>
        <taxon>Bacteria</taxon>
        <taxon>Pseudomonadati</taxon>
        <taxon>Pseudomonadota</taxon>
        <taxon>Gammaproteobacteria</taxon>
        <taxon>Enterobacterales</taxon>
        <taxon>Morganellaceae</taxon>
        <taxon>Xenorhabdus</taxon>
    </lineage>
</organism>
<protein>
    <submittedName>
        <fullName evidence="7">DNA-binding transcriptional regulator, LysR family</fullName>
    </submittedName>
    <submittedName>
        <fullName evidence="6">Transcriptional regulator MvfR</fullName>
    </submittedName>
</protein>
<evidence type="ECO:0000313" key="8">
    <source>
        <dbReference type="Proteomes" id="UP000198919"/>
    </source>
</evidence>